<evidence type="ECO:0000313" key="2">
    <source>
        <dbReference type="EMBL" id="CAB1454604.1"/>
    </source>
</evidence>
<comment type="caution">
    <text evidence="2">The sequence shown here is derived from an EMBL/GenBank/DDBJ whole genome shotgun (WGS) entry which is preliminary data.</text>
</comment>
<feature type="region of interest" description="Disordered" evidence="1">
    <location>
        <begin position="62"/>
        <end position="83"/>
    </location>
</feature>
<dbReference type="Proteomes" id="UP001153269">
    <property type="component" value="Unassembled WGS sequence"/>
</dbReference>
<dbReference type="AlphaFoldDB" id="A0A9N7ZAH6"/>
<evidence type="ECO:0000313" key="3">
    <source>
        <dbReference type="Proteomes" id="UP001153269"/>
    </source>
</evidence>
<proteinExistence type="predicted"/>
<gene>
    <name evidence="2" type="ORF">PLEPLA_LOCUS42370</name>
</gene>
<accession>A0A9N7ZAH6</accession>
<protein>
    <submittedName>
        <fullName evidence="2">Uncharacterized protein</fullName>
    </submittedName>
</protein>
<dbReference type="EMBL" id="CADEAL010004218">
    <property type="protein sequence ID" value="CAB1454604.1"/>
    <property type="molecule type" value="Genomic_DNA"/>
</dbReference>
<keyword evidence="3" id="KW-1185">Reference proteome</keyword>
<sequence>MQIQVAPHCCPVRPTLTPFVPWEEEEHWEHWRGTSSSIHIPSRLRRKFLNSSVWKLRSESPLVRGGAAGGRGEDPHEIHPHPASAQIPHTCALMEAVSSSRGKHDFNLES</sequence>
<evidence type="ECO:0000256" key="1">
    <source>
        <dbReference type="SAM" id="MobiDB-lite"/>
    </source>
</evidence>
<reference evidence="2" key="1">
    <citation type="submission" date="2020-03" db="EMBL/GenBank/DDBJ databases">
        <authorList>
            <person name="Weist P."/>
        </authorList>
    </citation>
    <scope>NUCLEOTIDE SEQUENCE</scope>
</reference>
<feature type="compositionally biased region" description="Basic and acidic residues" evidence="1">
    <location>
        <begin position="71"/>
        <end position="80"/>
    </location>
</feature>
<organism evidence="2 3">
    <name type="scientific">Pleuronectes platessa</name>
    <name type="common">European plaice</name>
    <dbReference type="NCBI Taxonomy" id="8262"/>
    <lineage>
        <taxon>Eukaryota</taxon>
        <taxon>Metazoa</taxon>
        <taxon>Chordata</taxon>
        <taxon>Craniata</taxon>
        <taxon>Vertebrata</taxon>
        <taxon>Euteleostomi</taxon>
        <taxon>Actinopterygii</taxon>
        <taxon>Neopterygii</taxon>
        <taxon>Teleostei</taxon>
        <taxon>Neoteleostei</taxon>
        <taxon>Acanthomorphata</taxon>
        <taxon>Carangaria</taxon>
        <taxon>Pleuronectiformes</taxon>
        <taxon>Pleuronectoidei</taxon>
        <taxon>Pleuronectidae</taxon>
        <taxon>Pleuronectes</taxon>
    </lineage>
</organism>
<name>A0A9N7ZAH6_PLEPL</name>